<evidence type="ECO:0000313" key="3">
    <source>
        <dbReference type="Proteomes" id="UP000237466"/>
    </source>
</evidence>
<evidence type="ECO:0000313" key="2">
    <source>
        <dbReference type="EMBL" id="POB49903.1"/>
    </source>
</evidence>
<keyword evidence="1" id="KW-0732">Signal</keyword>
<feature type="chain" id="PRO_5030037165" description="Solute-binding protein family 3/N-terminal domain-containing protein" evidence="1">
    <location>
        <begin position="18"/>
        <end position="263"/>
    </location>
</feature>
<proteinExistence type="predicted"/>
<reference evidence="2 3" key="1">
    <citation type="journal article" date="2018" name="Front. Microbiol.">
        <title>Phylogeny of Vibrio vulnificus from the Analysis of the Core-Genome: Implications for Intra-Species Taxonomy.</title>
        <authorList>
            <person name="Roig F.J."/>
            <person name="Gonzalez-Candelas F."/>
            <person name="Sanjuan E."/>
            <person name="Fouz B."/>
            <person name="Feil E.J."/>
            <person name="Llorens C."/>
            <person name="Baker-Austin C."/>
            <person name="Oliver J.D."/>
            <person name="Danin-Poleg Y."/>
            <person name="Gibas C.J."/>
            <person name="Kashi Y."/>
            <person name="Gulig P.A."/>
            <person name="Morrison S.S."/>
            <person name="Amaro C."/>
        </authorList>
    </citation>
    <scope>NUCLEOTIDE SEQUENCE [LARGE SCALE GENOMIC DNA]</scope>
    <source>
        <strain evidence="2 3">CECT4608</strain>
    </source>
</reference>
<sequence length="263" mass="30569">MRWFAIALFVFHFSAVAAQPKTLTLVLPTQLDGSHLFYHELLRQSLDSIGVKLTIKTPFEHIPQKRLVKMVENNQLSLMWLLQTKERDAQYTYVNAPVTNGLIGKRVLLIPKGAQPQYDSINSLDELRQSGLTAGLGYAWYDADVWLHNDLPFYEQDGEWRMLYRKLSTQGAINYFPRGVNEVMAESRLNPQLEIEQHLLLIYQRDFRFYLSEGAKQHKVLLERALLKAEQSGLLQRLIDQYWATEITQLQLNKRKVLKLVTP</sequence>
<name>A0A1W6M3L8_VIBVL</name>
<evidence type="ECO:0008006" key="4">
    <source>
        <dbReference type="Google" id="ProtNLM"/>
    </source>
</evidence>
<dbReference type="Proteomes" id="UP000237466">
    <property type="component" value="Unassembled WGS sequence"/>
</dbReference>
<dbReference type="EMBL" id="PDGH01000026">
    <property type="protein sequence ID" value="POB49903.1"/>
    <property type="molecule type" value="Genomic_DNA"/>
</dbReference>
<comment type="caution">
    <text evidence="2">The sequence shown here is derived from an EMBL/GenBank/DDBJ whole genome shotgun (WGS) entry which is preliminary data.</text>
</comment>
<dbReference type="SUPFAM" id="SSF53850">
    <property type="entry name" value="Periplasmic binding protein-like II"/>
    <property type="match status" value="1"/>
</dbReference>
<organism evidence="2 3">
    <name type="scientific">Vibrio vulnificus</name>
    <dbReference type="NCBI Taxonomy" id="672"/>
    <lineage>
        <taxon>Bacteria</taxon>
        <taxon>Pseudomonadati</taxon>
        <taxon>Pseudomonadota</taxon>
        <taxon>Gammaproteobacteria</taxon>
        <taxon>Vibrionales</taxon>
        <taxon>Vibrionaceae</taxon>
        <taxon>Vibrio</taxon>
    </lineage>
</organism>
<evidence type="ECO:0000256" key="1">
    <source>
        <dbReference type="SAM" id="SignalP"/>
    </source>
</evidence>
<gene>
    <name evidence="2" type="ORF">CRN52_02335</name>
</gene>
<dbReference type="AlphaFoldDB" id="A0A1W6M3L8"/>
<protein>
    <recommendedName>
        <fullName evidence="4">Solute-binding protein family 3/N-terminal domain-containing protein</fullName>
    </recommendedName>
</protein>
<accession>A0A1W6M3L8</accession>
<feature type="signal peptide" evidence="1">
    <location>
        <begin position="1"/>
        <end position="17"/>
    </location>
</feature>
<dbReference type="RefSeq" id="WP_045597883.1">
    <property type="nucleotide sequence ID" value="NZ_CP015512.1"/>
</dbReference>